<protein>
    <submittedName>
        <fullName evidence="1">Uncharacterized protein</fullName>
    </submittedName>
</protein>
<gene>
    <name evidence="1" type="ORF">E2C01_059733</name>
</gene>
<proteinExistence type="predicted"/>
<name>A0A5B7H7G3_PORTR</name>
<organism evidence="1 2">
    <name type="scientific">Portunus trituberculatus</name>
    <name type="common">Swimming crab</name>
    <name type="synonym">Neptunus trituberculatus</name>
    <dbReference type="NCBI Taxonomy" id="210409"/>
    <lineage>
        <taxon>Eukaryota</taxon>
        <taxon>Metazoa</taxon>
        <taxon>Ecdysozoa</taxon>
        <taxon>Arthropoda</taxon>
        <taxon>Crustacea</taxon>
        <taxon>Multicrustacea</taxon>
        <taxon>Malacostraca</taxon>
        <taxon>Eumalacostraca</taxon>
        <taxon>Eucarida</taxon>
        <taxon>Decapoda</taxon>
        <taxon>Pleocyemata</taxon>
        <taxon>Brachyura</taxon>
        <taxon>Eubrachyura</taxon>
        <taxon>Portunoidea</taxon>
        <taxon>Portunidae</taxon>
        <taxon>Portuninae</taxon>
        <taxon>Portunus</taxon>
    </lineage>
</organism>
<reference evidence="1 2" key="1">
    <citation type="submission" date="2019-05" db="EMBL/GenBank/DDBJ databases">
        <title>Another draft genome of Portunus trituberculatus and its Hox gene families provides insights of decapod evolution.</title>
        <authorList>
            <person name="Jeong J.-H."/>
            <person name="Song I."/>
            <person name="Kim S."/>
            <person name="Choi T."/>
            <person name="Kim D."/>
            <person name="Ryu S."/>
            <person name="Kim W."/>
        </authorList>
    </citation>
    <scope>NUCLEOTIDE SEQUENCE [LARGE SCALE GENOMIC DNA]</scope>
    <source>
        <tissue evidence="1">Muscle</tissue>
    </source>
</reference>
<dbReference type="Proteomes" id="UP000324222">
    <property type="component" value="Unassembled WGS sequence"/>
</dbReference>
<evidence type="ECO:0000313" key="2">
    <source>
        <dbReference type="Proteomes" id="UP000324222"/>
    </source>
</evidence>
<sequence length="122" mass="14158">MLLVKKELRVESSRCGEGTVEMLEVKLERNLGRCFSIIMTYVPPKTKSWGGEYRKKLESTKASLSLLEFSLINKSKSRRNENHRSNYSKANFGQLRSVFEGVDWELWKQMTLKLVGHLYGNI</sequence>
<keyword evidence="2" id="KW-1185">Reference proteome</keyword>
<evidence type="ECO:0000313" key="1">
    <source>
        <dbReference type="EMBL" id="MPC65595.1"/>
    </source>
</evidence>
<dbReference type="EMBL" id="VSRR010023566">
    <property type="protein sequence ID" value="MPC65595.1"/>
    <property type="molecule type" value="Genomic_DNA"/>
</dbReference>
<comment type="caution">
    <text evidence="1">The sequence shown here is derived from an EMBL/GenBank/DDBJ whole genome shotgun (WGS) entry which is preliminary data.</text>
</comment>
<dbReference type="AlphaFoldDB" id="A0A5B7H7G3"/>
<accession>A0A5B7H7G3</accession>